<evidence type="ECO:0000256" key="1">
    <source>
        <dbReference type="ARBA" id="ARBA00022737"/>
    </source>
</evidence>
<feature type="region of interest" description="Disordered" evidence="3">
    <location>
        <begin position="1"/>
        <end position="20"/>
    </location>
</feature>
<dbReference type="Pfam" id="PF24883">
    <property type="entry name" value="NPHP3_N"/>
    <property type="match status" value="1"/>
</dbReference>
<keyword evidence="1" id="KW-0677">Repeat</keyword>
<evidence type="ECO:0000313" key="6">
    <source>
        <dbReference type="Proteomes" id="UP000269276"/>
    </source>
</evidence>
<feature type="domain" description="Nephrocystin 3-like N-terminal" evidence="4">
    <location>
        <begin position="369"/>
        <end position="531"/>
    </location>
</feature>
<dbReference type="SUPFAM" id="SSF52540">
    <property type="entry name" value="P-loop containing nucleoside triphosphate hydrolases"/>
    <property type="match status" value="1"/>
</dbReference>
<dbReference type="Pfam" id="PF08656">
    <property type="entry name" value="DASH_Dad3"/>
    <property type="match status" value="1"/>
</dbReference>
<gene>
    <name evidence="5" type="ORF">D0863_11549</name>
</gene>
<dbReference type="PANTHER" id="PTHR10039:SF5">
    <property type="entry name" value="NACHT DOMAIN-CONTAINING PROTEIN"/>
    <property type="match status" value="1"/>
</dbReference>
<reference evidence="5 6" key="1">
    <citation type="journal article" date="2018" name="BMC Genomics">
        <title>Genomic evidence for intraspecific hybridization in a clonal and extremely halotolerant yeast.</title>
        <authorList>
            <person name="Gostincar C."/>
            <person name="Stajich J.E."/>
            <person name="Zupancic J."/>
            <person name="Zalar P."/>
            <person name="Gunde-Cimerman N."/>
        </authorList>
    </citation>
    <scope>NUCLEOTIDE SEQUENCE [LARGE SCALE GENOMIC DNA]</scope>
    <source>
        <strain evidence="5 6">EXF-2682</strain>
    </source>
</reference>
<dbReference type="AlphaFoldDB" id="A0A3M7D8H2"/>
<sequence>MDTSVDSRHNASANGEGELSPVEQEVLDEYAKLVGNLDNLSGILAELAANPSAEILDALRGLERKTTTVFTLLKASVYSIVLQQEIFGDEGQDGDDGALAALGVAAASVQFLDFALQALALCRQIRDDAQGATVTNKELEDYSRSIKGLSQELEAGQADNASGRRIKAVGQVCIAKTEEILILLEKVRKAGSNSRTAAAKTLFRSLKERRTIEKLQNELKEKQTLLDSALIHDIQYRAVETRLLTMCRRRVDLRTLKQDENFTSFKQSIQDLVNRLSYQNAITQQNNAETRQNHAETQGKLIDLARDNQTLRATTIQGFENLKMSDAKEQLLRSLFYPEHAARREMVKPPWSDTFDWVFDETFESTTYWSSFPTWLKSGSSLYWITGKPASGKSTLMAHIFHDPRTVDYLQQWSRGGRLLTLSFFFWRPGSTLQKSISGLLRSLVMQLADAVPEVSPAILGGLHLRLGRMPTWSERGLTDALRLALTAAKDIHLIFLLDGLDEFDGPYGELVALIFEMKDSKNVKFCVSSRREAGLANRLCQYDQLSMEDLNSDAIRTYAQDKLSPVTNPKALSKEIAHRSQGVFLWAVLTTQSLLHGAFDCSEDVDMLHRRLESTPDEMIQLFGQILASVDKVHKEQLYIWMRLLSLKVNPTVAELAIMRMPDCATTYDVLSTACQLTRKHIDYFSRGLLCVDVWPPWEETDQLWHAPEMTRGAKITSSAILHTRKTEVIASRTFGEGDQAMKTVHKASRSRVEFLHRSLLDFVADNSVRSVLGLGDLPRDLDFILDYFQACLVFVAVCPHERWVPNPHPSWKYVERFIETLSEHSVLLGTNTRSILDELLTLACAFSDRELSISEVLELEDAFPHMTPELQRLTTVEQSFFFHCVLNGLFEYVRGGGIHRFFGRDDEGYCMARIAWFDPDHASDPDSLRLPMLLLESLRDQLSFNRSASDVLEPRRLFWKKLFHATHSEWFISRVSLGNKEAKTTVPLSLATAGELWNNYNHFIEACPEGMLRHNIILLLIELMSILDVGIGAELLPSPYHQLVLFVSPSAFWLPFGKPDKESSRLLHERWSTLQRSMYFGWQTPLSRDVDYICSYEVPKAIADKIFKRWIDEEATWEKSWNWQYLPRYGDGPSSTHVSEQDIDALLGEVWASETIDSWQQLYLLALLREWRRERG</sequence>
<evidence type="ECO:0000256" key="3">
    <source>
        <dbReference type="SAM" id="MobiDB-lite"/>
    </source>
</evidence>
<dbReference type="VEuPathDB" id="FungiDB:BTJ68_11773"/>
<dbReference type="GO" id="GO:0042729">
    <property type="term" value="C:DASH complex"/>
    <property type="evidence" value="ECO:0007669"/>
    <property type="project" value="InterPro"/>
</dbReference>
<dbReference type="InterPro" id="IPR056884">
    <property type="entry name" value="NPHP3-like_N"/>
</dbReference>
<dbReference type="OrthoDB" id="443402at2759"/>
<dbReference type="InterPro" id="IPR027417">
    <property type="entry name" value="P-loop_NTPase"/>
</dbReference>
<keyword evidence="2" id="KW-0175">Coiled coil</keyword>
<protein>
    <recommendedName>
        <fullName evidence="4">Nephrocystin 3-like N-terminal domain-containing protein</fullName>
    </recommendedName>
</protein>
<dbReference type="InterPro" id="IPR013965">
    <property type="entry name" value="DASH_Dad3"/>
</dbReference>
<evidence type="ECO:0000313" key="5">
    <source>
        <dbReference type="EMBL" id="RMY60582.1"/>
    </source>
</evidence>
<dbReference type="PANTHER" id="PTHR10039">
    <property type="entry name" value="AMELOGENIN"/>
    <property type="match status" value="1"/>
</dbReference>
<dbReference type="Gene3D" id="3.40.50.300">
    <property type="entry name" value="P-loop containing nucleotide triphosphate hydrolases"/>
    <property type="match status" value="1"/>
</dbReference>
<organism evidence="5 6">
    <name type="scientific">Hortaea werneckii</name>
    <name type="common">Black yeast</name>
    <name type="synonym">Cladosporium werneckii</name>
    <dbReference type="NCBI Taxonomy" id="91943"/>
    <lineage>
        <taxon>Eukaryota</taxon>
        <taxon>Fungi</taxon>
        <taxon>Dikarya</taxon>
        <taxon>Ascomycota</taxon>
        <taxon>Pezizomycotina</taxon>
        <taxon>Dothideomycetes</taxon>
        <taxon>Dothideomycetidae</taxon>
        <taxon>Mycosphaerellales</taxon>
        <taxon>Teratosphaeriaceae</taxon>
        <taxon>Hortaea</taxon>
    </lineage>
</organism>
<dbReference type="Proteomes" id="UP000269276">
    <property type="component" value="Unassembled WGS sequence"/>
</dbReference>
<proteinExistence type="predicted"/>
<feature type="coiled-coil region" evidence="2">
    <location>
        <begin position="205"/>
        <end position="232"/>
    </location>
</feature>
<dbReference type="GO" id="GO:0072686">
    <property type="term" value="C:mitotic spindle"/>
    <property type="evidence" value="ECO:0007669"/>
    <property type="project" value="InterPro"/>
</dbReference>
<evidence type="ECO:0000256" key="2">
    <source>
        <dbReference type="SAM" id="Coils"/>
    </source>
</evidence>
<dbReference type="EMBL" id="QWIP01000549">
    <property type="protein sequence ID" value="RMY60582.1"/>
    <property type="molecule type" value="Genomic_DNA"/>
</dbReference>
<dbReference type="GO" id="GO:0008608">
    <property type="term" value="P:attachment of spindle microtubules to kinetochore"/>
    <property type="evidence" value="ECO:0007669"/>
    <property type="project" value="InterPro"/>
</dbReference>
<evidence type="ECO:0000259" key="4">
    <source>
        <dbReference type="Pfam" id="PF24883"/>
    </source>
</evidence>
<accession>A0A3M7D8H2</accession>
<name>A0A3M7D8H2_HORWE</name>
<comment type="caution">
    <text evidence="5">The sequence shown here is derived from an EMBL/GenBank/DDBJ whole genome shotgun (WGS) entry which is preliminary data.</text>
</comment>